<dbReference type="GO" id="GO:0000785">
    <property type="term" value="C:chromatin"/>
    <property type="evidence" value="ECO:0007669"/>
    <property type="project" value="TreeGrafter"/>
</dbReference>
<dbReference type="GO" id="GO:0003712">
    <property type="term" value="F:transcription coregulator activity"/>
    <property type="evidence" value="ECO:0007669"/>
    <property type="project" value="TreeGrafter"/>
</dbReference>
<dbReference type="InterPro" id="IPR001789">
    <property type="entry name" value="Sig_transdc_resp-reg_receiver"/>
</dbReference>
<dbReference type="FunFam" id="3.40.50.2300:FF:000146">
    <property type="entry name" value="Putative two-component response regulator SSK1p"/>
    <property type="match status" value="1"/>
</dbReference>
<name>A0A4S4N3J0_9APHY</name>
<evidence type="ECO:0000256" key="1">
    <source>
        <dbReference type="ARBA" id="ARBA00004123"/>
    </source>
</evidence>
<evidence type="ECO:0000256" key="2">
    <source>
        <dbReference type="ARBA" id="ARBA00022553"/>
    </source>
</evidence>
<feature type="modified residue" description="4-aspartylphosphate" evidence="6">
    <location>
        <position position="762"/>
    </location>
</feature>
<dbReference type="SMART" id="SM00448">
    <property type="entry name" value="REC"/>
    <property type="match status" value="1"/>
</dbReference>
<feature type="region of interest" description="Disordered" evidence="7">
    <location>
        <begin position="671"/>
        <end position="709"/>
    </location>
</feature>
<dbReference type="SUPFAM" id="SSF51197">
    <property type="entry name" value="Clavaminate synthase-like"/>
    <property type="match status" value="1"/>
</dbReference>
<dbReference type="Gene3D" id="2.60.120.650">
    <property type="entry name" value="Cupin"/>
    <property type="match status" value="1"/>
</dbReference>
<keyword evidence="5" id="KW-0539">Nucleus</keyword>
<dbReference type="OrthoDB" id="21225at2759"/>
<feature type="compositionally biased region" description="Basic and acidic residues" evidence="7">
    <location>
        <begin position="687"/>
        <end position="700"/>
    </location>
</feature>
<evidence type="ECO:0000256" key="5">
    <source>
        <dbReference type="ARBA" id="ARBA00023242"/>
    </source>
</evidence>
<dbReference type="InterPro" id="IPR011006">
    <property type="entry name" value="CheY-like_superfamily"/>
</dbReference>
<feature type="region of interest" description="Disordered" evidence="7">
    <location>
        <begin position="1086"/>
        <end position="1150"/>
    </location>
</feature>
<feature type="compositionally biased region" description="Polar residues" evidence="7">
    <location>
        <begin position="1192"/>
        <end position="1203"/>
    </location>
</feature>
<dbReference type="InterPro" id="IPR045109">
    <property type="entry name" value="LSDs-like"/>
</dbReference>
<dbReference type="GO" id="GO:0000118">
    <property type="term" value="C:histone deacetylase complex"/>
    <property type="evidence" value="ECO:0007669"/>
    <property type="project" value="TreeGrafter"/>
</dbReference>
<evidence type="ECO:0000313" key="11">
    <source>
        <dbReference type="Proteomes" id="UP000308730"/>
    </source>
</evidence>
<dbReference type="InterPro" id="IPR003347">
    <property type="entry name" value="JmjC_dom"/>
</dbReference>
<comment type="caution">
    <text evidence="10">The sequence shown here is derived from an EMBL/GenBank/DDBJ whole genome shotgun (WGS) entry which is preliminary data.</text>
</comment>
<keyword evidence="11" id="KW-1185">Reference proteome</keyword>
<reference evidence="10 11" key="1">
    <citation type="submission" date="2019-02" db="EMBL/GenBank/DDBJ databases">
        <title>Genome sequencing of the rare red list fungi Antrodiella citrinella (Flaviporus citrinellus).</title>
        <authorList>
            <person name="Buettner E."/>
            <person name="Kellner H."/>
        </authorList>
    </citation>
    <scope>NUCLEOTIDE SEQUENCE [LARGE SCALE GENOMIC DNA]</scope>
    <source>
        <strain evidence="10 11">DSM 108506</strain>
    </source>
</reference>
<evidence type="ECO:0000259" key="8">
    <source>
        <dbReference type="PROSITE" id="PS50110"/>
    </source>
</evidence>
<keyword evidence="4" id="KW-0902">Two-component regulatory system</keyword>
<dbReference type="GO" id="GO:0031490">
    <property type="term" value="F:chromatin DNA binding"/>
    <property type="evidence" value="ECO:0007669"/>
    <property type="project" value="TreeGrafter"/>
</dbReference>
<dbReference type="GO" id="GO:0046872">
    <property type="term" value="F:metal ion binding"/>
    <property type="evidence" value="ECO:0007669"/>
    <property type="project" value="UniProtKB-KW"/>
</dbReference>
<comment type="subcellular location">
    <subcellularLocation>
        <location evidence="1">Nucleus</location>
    </subcellularLocation>
</comment>
<keyword evidence="2 6" id="KW-0597">Phosphoprotein</keyword>
<dbReference type="Proteomes" id="UP000308730">
    <property type="component" value="Unassembled WGS sequence"/>
</dbReference>
<dbReference type="SUPFAM" id="SSF52172">
    <property type="entry name" value="CheY-like"/>
    <property type="match status" value="1"/>
</dbReference>
<feature type="compositionally biased region" description="Polar residues" evidence="7">
    <location>
        <begin position="790"/>
        <end position="814"/>
    </location>
</feature>
<dbReference type="PROSITE" id="PS50110">
    <property type="entry name" value="RESPONSE_REGULATORY"/>
    <property type="match status" value="1"/>
</dbReference>
<feature type="region of interest" description="Disordered" evidence="7">
    <location>
        <begin position="1"/>
        <end position="22"/>
    </location>
</feature>
<feature type="compositionally biased region" description="Low complexity" evidence="7">
    <location>
        <begin position="673"/>
        <end position="686"/>
    </location>
</feature>
<feature type="region of interest" description="Disordered" evidence="7">
    <location>
        <begin position="1177"/>
        <end position="1219"/>
    </location>
</feature>
<feature type="region of interest" description="Disordered" evidence="7">
    <location>
        <begin position="547"/>
        <end position="576"/>
    </location>
</feature>
<dbReference type="GO" id="GO:0000156">
    <property type="term" value="F:phosphorelay response regulator activity"/>
    <property type="evidence" value="ECO:0007669"/>
    <property type="project" value="UniProtKB-ARBA"/>
</dbReference>
<feature type="domain" description="JmjC" evidence="9">
    <location>
        <begin position="1628"/>
        <end position="1815"/>
    </location>
</feature>
<dbReference type="GO" id="GO:0032454">
    <property type="term" value="F:histone H3K9 demethylase activity"/>
    <property type="evidence" value="ECO:0007669"/>
    <property type="project" value="InterPro"/>
</dbReference>
<evidence type="ECO:0008006" key="12">
    <source>
        <dbReference type="Google" id="ProtNLM"/>
    </source>
</evidence>
<evidence type="ECO:0000256" key="3">
    <source>
        <dbReference type="ARBA" id="ARBA00022723"/>
    </source>
</evidence>
<dbReference type="PANTHER" id="PTHR12549:SF38">
    <property type="entry name" value="JMJC DOMAIN-CONTAINING HISTONE DEMETHYLASE 2, ISOFORM A"/>
    <property type="match status" value="1"/>
</dbReference>
<gene>
    <name evidence="10" type="ORF">EUX98_g515</name>
</gene>
<organism evidence="10 11">
    <name type="scientific">Antrodiella citrinella</name>
    <dbReference type="NCBI Taxonomy" id="2447956"/>
    <lineage>
        <taxon>Eukaryota</taxon>
        <taxon>Fungi</taxon>
        <taxon>Dikarya</taxon>
        <taxon>Basidiomycota</taxon>
        <taxon>Agaricomycotina</taxon>
        <taxon>Agaricomycetes</taxon>
        <taxon>Polyporales</taxon>
        <taxon>Steccherinaceae</taxon>
        <taxon>Antrodiella</taxon>
    </lineage>
</organism>
<evidence type="ECO:0000256" key="6">
    <source>
        <dbReference type="PROSITE-ProRule" id="PRU00169"/>
    </source>
</evidence>
<feature type="compositionally biased region" description="Polar residues" evidence="7">
    <location>
        <begin position="921"/>
        <end position="930"/>
    </location>
</feature>
<dbReference type="GO" id="GO:0006357">
    <property type="term" value="P:regulation of transcription by RNA polymerase II"/>
    <property type="evidence" value="ECO:0007669"/>
    <property type="project" value="TreeGrafter"/>
</dbReference>
<feature type="region of interest" description="Disordered" evidence="7">
    <location>
        <begin position="893"/>
        <end position="977"/>
    </location>
</feature>
<evidence type="ECO:0000256" key="4">
    <source>
        <dbReference type="ARBA" id="ARBA00023012"/>
    </source>
</evidence>
<evidence type="ECO:0000256" key="7">
    <source>
        <dbReference type="SAM" id="MobiDB-lite"/>
    </source>
</evidence>
<evidence type="ECO:0000259" key="9">
    <source>
        <dbReference type="PROSITE" id="PS51184"/>
    </source>
</evidence>
<feature type="region of interest" description="Disordered" evidence="7">
    <location>
        <begin position="51"/>
        <end position="111"/>
    </location>
</feature>
<feature type="compositionally biased region" description="Pro residues" evidence="7">
    <location>
        <begin position="1204"/>
        <end position="1213"/>
    </location>
</feature>
<dbReference type="PROSITE" id="PS51184">
    <property type="entry name" value="JMJC"/>
    <property type="match status" value="1"/>
</dbReference>
<dbReference type="Pfam" id="PF02373">
    <property type="entry name" value="JmjC"/>
    <property type="match status" value="1"/>
</dbReference>
<evidence type="ECO:0000313" key="10">
    <source>
        <dbReference type="EMBL" id="THH33569.1"/>
    </source>
</evidence>
<proteinExistence type="predicted"/>
<dbReference type="EMBL" id="SGPM01000004">
    <property type="protein sequence ID" value="THH33569.1"/>
    <property type="molecule type" value="Genomic_DNA"/>
</dbReference>
<feature type="region of interest" description="Disordered" evidence="7">
    <location>
        <begin position="786"/>
        <end position="814"/>
    </location>
</feature>
<accession>A0A4S4N3J0</accession>
<keyword evidence="3" id="KW-0479">Metal-binding</keyword>
<feature type="compositionally biased region" description="Polar residues" evidence="7">
    <location>
        <begin position="480"/>
        <end position="499"/>
    </location>
</feature>
<sequence>MPETRLPAVRIPSAAEGENEDELGQEAIVVELPLSNKFAIAWPAEMSALGPHPLTADRTTSLSSSEGETDLSEDEMKAPQKRPARPDEDSDFVTPTNHMNVDDDPMDQVPQASSLPRLSRAFSMPLPSQLNALQNPRRLSVSPGSNSPPTPHPLPDLGHFHELSLELADSVQTIIQSLLQLTPPQLLDPAKEQFSACSLPIPTPSVSAMFTAMKNLNYMSANMAALSTPGTESPNDPITKVHNDFDIGEMLQSAGDTLSGMAAQIGVDLVLFHGDVGMKHVAVKGDESGISYTLSHIIRQVLGTAWRGDTVEIGLFIDTTSDEDEDRVTPDTDAPWRCTFHIAHRYTGSNFDGSSPERVVSSFSSLILRRLLRYLDASLELDCDPRTEAFIGYACEFKLILDPGDPSAMIAAPAPAEAFTGYPEFQIAQEPTLEQLSQFAESLRGKKVTLHANSNGPFAHHLSSYLTAWGLDVSHVSTESTGNTAERASFTESNESPTSHPGIANPYPDGSSRPNVDPLSFVLIDDDIHVLRTTLLKMKAEQAYPLTLNTRKRPSLASNHRPKSSPQVARVLGPSSNSNPSAQAVVIHFTSLSKFKLVKDAIQSILTPYNGTMMRIPEVIVIPKPAGPRRFLTALHTAVTKPVVDPFFSPIATSPNSPGLHAFSPFFAMNNAPRSPSGRSTGSMRTTSDRSNRSPKEHPAEGPGDANIVPPISVLIVDDNPIEQTILSTFMKKKKIKYDVAKNGEEAVNKWRTGVFHLILMDIQMPVMDGIQATKEIRRLEKLNGAGSAFPSTPQSEGQRTPSEASTTGSQTSLTPSYRSSVIIVALTASSLQADRVAALAAGCNDFLTKPVTLEWLNGKIIEWGSIKALQMWADIRPDVVKSISSGQAAQAQNVARRLHVPEGRSTPTSTQARSRESSLSRKTVTQESVTRAMAQGAAGSVEKLTTPDTPASDDSPGNSSRSSGNEDLGLFPSLAAIPGDPPHVNIVAPTPPVPSVEESDRTVLLGHKRTSINELLNPVVGAPAQHLEQRHPAYNGNQIPAIAAAYIPHHQHVAQTAPYAAPPGMHSAGSSFSLRAASWDQGAAAGDAMARRHDVDPTQACRYPPSIPQQHDYPEQHYPRQPPRSLDEQPQTPYGNGAPWPNPHEGQPLPVSYTHAMIATGSYTDERTGELRSFTYAAAPPAPSPPNNPPLQQQNDSTQKTYTPPPHPPQPSHPQYDQDVASQAYPAAAANAFQLAERASLRLAARTTLPPGMAMHPGQAGAPFYQPGAFYAAIPIMQAPPPPQKRPLEPSEDDAAPKAKKSRAKAKPMPEGSGSRRGYNAKKRNEAAQIAAQNATALVPMVPVADKDTCMTSIFACSWMCRLCGREACQECFEQVSELTTDKPDATEAEIAALQARREKHAHVNPFFLSCTRRNEHRAVDFSPMTRFTRSELGQAITDMEAMLASENPDKLTPEELANAGGQMVEPASNAEGSEAIAVSNNGSSSQVSGEVPSNGFSVPAPDLSSFTVSAPPPSVPSPLINTPCHSTRYFKESELTDDAFRRVWGRGEPLVVTGLLGKFQVEWTPEYFKEKYGTQGCLILECQSDTNKRVTVGDFFSWFGNYAGRRDCWKLKDWPPSTDFKTAFPELYEDFSRATPVPNYVRRDGVMNIASHFPGNTVAPDLGPKMYNAMASFEGQGSKGSTRLHMDMADAINVMLYASPTPDNRPGYAVWDLFKAEDAPKLRKFLRKKFKGQYQNDPIHSQTFYLDTQLRQELFEDHGVQSHRVYQKPGEAVFIPAGCAHQVCNLADCIKVASDFVSPENIVRCELLTREFREQNQSMVWKEDVLQLRTMMWFAWLSCCRQEKEMQNT</sequence>
<dbReference type="Pfam" id="PF00072">
    <property type="entry name" value="Response_reg"/>
    <property type="match status" value="1"/>
</dbReference>
<feature type="compositionally biased region" description="Low complexity" evidence="7">
    <location>
        <begin position="953"/>
        <end position="966"/>
    </location>
</feature>
<feature type="region of interest" description="Disordered" evidence="7">
    <location>
        <begin position="480"/>
        <end position="511"/>
    </location>
</feature>
<dbReference type="SMART" id="SM00558">
    <property type="entry name" value="JmjC"/>
    <property type="match status" value="1"/>
</dbReference>
<protein>
    <recommendedName>
        <fullName evidence="12">JmjC domain-containing protein</fullName>
    </recommendedName>
</protein>
<dbReference type="PANTHER" id="PTHR12549">
    <property type="entry name" value="JMJC DOMAIN-CONTAINING HISTONE DEMETHYLATION PROTEIN"/>
    <property type="match status" value="1"/>
</dbReference>
<feature type="compositionally biased region" description="Polar residues" evidence="7">
    <location>
        <begin position="57"/>
        <end position="66"/>
    </location>
</feature>
<dbReference type="Gene3D" id="3.40.50.2300">
    <property type="match status" value="1"/>
</dbReference>
<feature type="domain" description="Response regulatory" evidence="8">
    <location>
        <begin position="713"/>
        <end position="865"/>
    </location>
</feature>
<feature type="region of interest" description="Disordered" evidence="7">
    <location>
        <begin position="1278"/>
        <end position="1327"/>
    </location>
</feature>
<feature type="compositionally biased region" description="Pro residues" evidence="7">
    <location>
        <begin position="1181"/>
        <end position="1190"/>
    </location>
</feature>
<dbReference type="CDD" id="cd17546">
    <property type="entry name" value="REC_hyHK_CKI1_RcsC-like"/>
    <property type="match status" value="1"/>
</dbReference>